<feature type="domain" description="Peptidase C54 catalytic" evidence="12">
    <location>
        <begin position="3"/>
        <end position="123"/>
    </location>
</feature>
<dbReference type="GO" id="GO:0004197">
    <property type="term" value="F:cysteine-type endopeptidase activity"/>
    <property type="evidence" value="ECO:0007669"/>
    <property type="project" value="TreeGrafter"/>
</dbReference>
<keyword evidence="9" id="KW-0072">Autophagy</keyword>
<dbReference type="GO" id="GO:0016485">
    <property type="term" value="P:protein processing"/>
    <property type="evidence" value="ECO:0007669"/>
    <property type="project" value="TreeGrafter"/>
</dbReference>
<sequence length="124" mass="13461">WPTAFHAHFYTQVWCTYRTEFEPIRDLPGLSSLPPLLTFPASATTPSFAASTPNATSDAGWGRMLRTGQSLLATALQRHTRLLSCFLHTPVAPFGVHRMALADKAASKDVGMWFGPSAAAAAMR</sequence>
<dbReference type="GO" id="GO:0015031">
    <property type="term" value="P:protein transport"/>
    <property type="evidence" value="ECO:0007669"/>
    <property type="project" value="UniProtKB-KW"/>
</dbReference>
<comment type="catalytic activity">
    <reaction evidence="10">
        <text>[protein]-C-terminal L-amino acid-glycyl-phosphatidylethanolamide + H2O = [protein]-C-terminal L-amino acid-glycine + a 1,2-diacyl-sn-glycero-3-phosphoethanolamine</text>
        <dbReference type="Rhea" id="RHEA:67548"/>
        <dbReference type="Rhea" id="RHEA-COMP:17323"/>
        <dbReference type="Rhea" id="RHEA-COMP:17324"/>
        <dbReference type="ChEBI" id="CHEBI:15377"/>
        <dbReference type="ChEBI" id="CHEBI:64612"/>
        <dbReference type="ChEBI" id="CHEBI:172940"/>
        <dbReference type="ChEBI" id="CHEBI:172941"/>
    </reaction>
    <physiologicalReaction direction="left-to-right" evidence="10">
        <dbReference type="Rhea" id="RHEA:67549"/>
    </physiologicalReaction>
</comment>
<dbReference type="EMBL" id="JARKIE010000121">
    <property type="protein sequence ID" value="KAJ7681181.1"/>
    <property type="molecule type" value="Genomic_DNA"/>
</dbReference>
<keyword evidence="7" id="KW-0788">Thiol protease</keyword>
<comment type="similarity">
    <text evidence="2 11">Belongs to the peptidase C54 family.</text>
</comment>
<evidence type="ECO:0000259" key="12">
    <source>
        <dbReference type="Pfam" id="PF03416"/>
    </source>
</evidence>
<dbReference type="GO" id="GO:0000045">
    <property type="term" value="P:autophagosome assembly"/>
    <property type="evidence" value="ECO:0007669"/>
    <property type="project" value="TreeGrafter"/>
</dbReference>
<evidence type="ECO:0000256" key="1">
    <source>
        <dbReference type="ARBA" id="ARBA00004329"/>
    </source>
</evidence>
<dbReference type="PANTHER" id="PTHR22624:SF49">
    <property type="entry name" value="CYSTEINE PROTEASE"/>
    <property type="match status" value="1"/>
</dbReference>
<comment type="caution">
    <text evidence="13">The sequence shown here is derived from an EMBL/GenBank/DDBJ whole genome shotgun (WGS) entry which is preliminary data.</text>
</comment>
<dbReference type="GO" id="GO:0034727">
    <property type="term" value="P:piecemeal microautophagy of the nucleus"/>
    <property type="evidence" value="ECO:0007669"/>
    <property type="project" value="TreeGrafter"/>
</dbReference>
<dbReference type="InterPro" id="IPR038765">
    <property type="entry name" value="Papain-like_cys_pep_sf"/>
</dbReference>
<dbReference type="GO" id="GO:0035973">
    <property type="term" value="P:aggrephagy"/>
    <property type="evidence" value="ECO:0007669"/>
    <property type="project" value="TreeGrafter"/>
</dbReference>
<evidence type="ECO:0000256" key="9">
    <source>
        <dbReference type="ARBA" id="ARBA00023006"/>
    </source>
</evidence>
<organism evidence="13 14">
    <name type="scientific">Mycena rosella</name>
    <name type="common">Pink bonnet</name>
    <name type="synonym">Agaricus rosellus</name>
    <dbReference type="NCBI Taxonomy" id="1033263"/>
    <lineage>
        <taxon>Eukaryota</taxon>
        <taxon>Fungi</taxon>
        <taxon>Dikarya</taxon>
        <taxon>Basidiomycota</taxon>
        <taxon>Agaricomycotina</taxon>
        <taxon>Agaricomycetes</taxon>
        <taxon>Agaricomycetidae</taxon>
        <taxon>Agaricales</taxon>
        <taxon>Marasmiineae</taxon>
        <taxon>Mycenaceae</taxon>
        <taxon>Mycena</taxon>
    </lineage>
</organism>
<name>A0AAD7D648_MYCRO</name>
<feature type="non-terminal residue" evidence="13">
    <location>
        <position position="124"/>
    </location>
</feature>
<proteinExistence type="inferred from homology"/>
<feature type="non-terminal residue" evidence="13">
    <location>
        <position position="1"/>
    </location>
</feature>
<keyword evidence="3" id="KW-0813">Transport</keyword>
<keyword evidence="14" id="KW-1185">Reference proteome</keyword>
<evidence type="ECO:0000256" key="5">
    <source>
        <dbReference type="ARBA" id="ARBA00022670"/>
    </source>
</evidence>
<evidence type="ECO:0000256" key="10">
    <source>
        <dbReference type="ARBA" id="ARBA00029362"/>
    </source>
</evidence>
<evidence type="ECO:0000256" key="6">
    <source>
        <dbReference type="ARBA" id="ARBA00022801"/>
    </source>
</evidence>
<reference evidence="13" key="1">
    <citation type="submission" date="2023-03" db="EMBL/GenBank/DDBJ databases">
        <title>Massive genome expansion in bonnet fungi (Mycena s.s.) driven by repeated elements and novel gene families across ecological guilds.</title>
        <authorList>
            <consortium name="Lawrence Berkeley National Laboratory"/>
            <person name="Harder C.B."/>
            <person name="Miyauchi S."/>
            <person name="Viragh M."/>
            <person name="Kuo A."/>
            <person name="Thoen E."/>
            <person name="Andreopoulos B."/>
            <person name="Lu D."/>
            <person name="Skrede I."/>
            <person name="Drula E."/>
            <person name="Henrissat B."/>
            <person name="Morin E."/>
            <person name="Kohler A."/>
            <person name="Barry K."/>
            <person name="LaButti K."/>
            <person name="Morin E."/>
            <person name="Salamov A."/>
            <person name="Lipzen A."/>
            <person name="Mereny Z."/>
            <person name="Hegedus B."/>
            <person name="Baldrian P."/>
            <person name="Stursova M."/>
            <person name="Weitz H."/>
            <person name="Taylor A."/>
            <person name="Grigoriev I.V."/>
            <person name="Nagy L.G."/>
            <person name="Martin F."/>
            <person name="Kauserud H."/>
        </authorList>
    </citation>
    <scope>NUCLEOTIDE SEQUENCE</scope>
    <source>
        <strain evidence="13">CBHHK067</strain>
    </source>
</reference>
<evidence type="ECO:0000256" key="7">
    <source>
        <dbReference type="ARBA" id="ARBA00022807"/>
    </source>
</evidence>
<keyword evidence="8" id="KW-0653">Protein transport</keyword>
<dbReference type="AlphaFoldDB" id="A0AAD7D648"/>
<evidence type="ECO:0000256" key="4">
    <source>
        <dbReference type="ARBA" id="ARBA00022490"/>
    </source>
</evidence>
<evidence type="ECO:0000256" key="2">
    <source>
        <dbReference type="ARBA" id="ARBA00010958"/>
    </source>
</evidence>
<protein>
    <recommendedName>
        <fullName evidence="11">Cysteine protease</fullName>
        <ecNumber evidence="11">3.4.22.-</ecNumber>
    </recommendedName>
</protein>
<dbReference type="Proteomes" id="UP001221757">
    <property type="component" value="Unassembled WGS sequence"/>
</dbReference>
<keyword evidence="11" id="KW-0539">Nucleus</keyword>
<dbReference type="Pfam" id="PF03416">
    <property type="entry name" value="Peptidase_C54"/>
    <property type="match status" value="1"/>
</dbReference>
<dbReference type="GO" id="GO:0000423">
    <property type="term" value="P:mitophagy"/>
    <property type="evidence" value="ECO:0007669"/>
    <property type="project" value="TreeGrafter"/>
</dbReference>
<dbReference type="InterPro" id="IPR005078">
    <property type="entry name" value="Peptidase_C54"/>
</dbReference>
<keyword evidence="4 11" id="KW-0963">Cytoplasm</keyword>
<evidence type="ECO:0000256" key="11">
    <source>
        <dbReference type="RuleBase" id="RU363115"/>
    </source>
</evidence>
<comment type="function">
    <text evidence="11">Required for selective autophagic degradation of the nucleus (nucleophagy) as well as for mitophagy which contributes to regulate mitochondrial quantity and quality by eliminating the mitochondria to a basal level to fulfill cellular energy requirements and preventing excess ROS production.</text>
</comment>
<gene>
    <name evidence="13" type="ORF">B0H17DRAFT_869442</name>
</gene>
<dbReference type="SUPFAM" id="SSF54001">
    <property type="entry name" value="Cysteine proteinases"/>
    <property type="match status" value="1"/>
</dbReference>
<dbReference type="GO" id="GO:0019786">
    <property type="term" value="F:protein-phosphatidylethanolamide deconjugating activity"/>
    <property type="evidence" value="ECO:0007669"/>
    <property type="project" value="InterPro"/>
</dbReference>
<dbReference type="InterPro" id="IPR046792">
    <property type="entry name" value="Peptidase_C54_cat"/>
</dbReference>
<keyword evidence="6 11" id="KW-0378">Hydrolase</keyword>
<keyword evidence="5 11" id="KW-0645">Protease</keyword>
<evidence type="ECO:0000256" key="3">
    <source>
        <dbReference type="ARBA" id="ARBA00022448"/>
    </source>
</evidence>
<dbReference type="GO" id="GO:0000407">
    <property type="term" value="C:phagophore assembly site"/>
    <property type="evidence" value="ECO:0007669"/>
    <property type="project" value="UniProtKB-SubCell"/>
</dbReference>
<accession>A0AAD7D648</accession>
<dbReference type="PANTHER" id="PTHR22624">
    <property type="entry name" value="CYSTEINE PROTEASE ATG4"/>
    <property type="match status" value="1"/>
</dbReference>
<dbReference type="GO" id="GO:0005634">
    <property type="term" value="C:nucleus"/>
    <property type="evidence" value="ECO:0007669"/>
    <property type="project" value="UniProtKB-SubCell"/>
</dbReference>
<dbReference type="EC" id="3.4.22.-" evidence="11"/>
<evidence type="ECO:0000256" key="8">
    <source>
        <dbReference type="ARBA" id="ARBA00022927"/>
    </source>
</evidence>
<evidence type="ECO:0000313" key="13">
    <source>
        <dbReference type="EMBL" id="KAJ7681181.1"/>
    </source>
</evidence>
<evidence type="ECO:0000313" key="14">
    <source>
        <dbReference type="Proteomes" id="UP001221757"/>
    </source>
</evidence>
<comment type="subcellular location">
    <subcellularLocation>
        <location evidence="11">Nucleus</location>
    </subcellularLocation>
    <subcellularLocation>
        <location evidence="11">Cytoplasm</location>
    </subcellularLocation>
    <subcellularLocation>
        <location evidence="1">Preautophagosomal structure</location>
    </subcellularLocation>
</comment>